<evidence type="ECO:0000256" key="5">
    <source>
        <dbReference type="SAM" id="SignalP"/>
    </source>
</evidence>
<evidence type="ECO:0000313" key="7">
    <source>
        <dbReference type="Proteomes" id="UP000706525"/>
    </source>
</evidence>
<dbReference type="NCBIfam" id="TIGR00787">
    <property type="entry name" value="dctP"/>
    <property type="match status" value="1"/>
</dbReference>
<dbReference type="CDD" id="cd13672">
    <property type="entry name" value="PBP2_TRAP_Siap"/>
    <property type="match status" value="1"/>
</dbReference>
<feature type="chain" id="PRO_5045633216" evidence="5">
    <location>
        <begin position="33"/>
        <end position="334"/>
    </location>
</feature>
<name>A0ABN7Z785_9BURK</name>
<evidence type="ECO:0000256" key="3">
    <source>
        <dbReference type="ARBA" id="ARBA00022448"/>
    </source>
</evidence>
<comment type="subcellular location">
    <subcellularLocation>
        <location evidence="1">Cell envelope</location>
    </subcellularLocation>
</comment>
<dbReference type="RefSeq" id="WP_377742362.1">
    <property type="nucleotide sequence ID" value="NZ_CAJZAG010000009.1"/>
</dbReference>
<organism evidence="6 7">
    <name type="scientific">Cupriavidus pampae</name>
    <dbReference type="NCBI Taxonomy" id="659251"/>
    <lineage>
        <taxon>Bacteria</taxon>
        <taxon>Pseudomonadati</taxon>
        <taxon>Pseudomonadota</taxon>
        <taxon>Betaproteobacteria</taxon>
        <taxon>Burkholderiales</taxon>
        <taxon>Burkholderiaceae</taxon>
        <taxon>Cupriavidus</taxon>
    </lineage>
</organism>
<dbReference type="PANTHER" id="PTHR33376">
    <property type="match status" value="1"/>
</dbReference>
<dbReference type="Gene3D" id="3.40.190.170">
    <property type="entry name" value="Bacterial extracellular solute-binding protein, family 7"/>
    <property type="match status" value="1"/>
</dbReference>
<sequence length="334" mass="37448">MMRHRRQFSSFVLRAALLVAGLGIGMSTPSFAQTPTKLKWAHVYETSEPFHKWSVWAAEEIKKRSNGKYQIDVYPASQLGKENDINQGLVLGTVDIIISGSSFAAKSFPRIGVTYYPYTFRDPAHLVAYTKSDIYKELTKGYEEKTGNHIVSTTYYGTRQSTSNKPFSHCTEMKGLKMRVPDVPAYLAMPRACGVNTSPIAFAEVYLALQNGTVEAQENPLGTIEAKKFYEVQKYIVLTGHIVDHLNTIVAGALWKKLPDADKQMFNDVMQQAAVKATEDVAAREKELVDVFKKKGITVTPVSVPEYREAVLKNVSFESQGYRKADWEKIQAVQ</sequence>
<dbReference type="InterPro" id="IPR018389">
    <property type="entry name" value="DctP_fam"/>
</dbReference>
<dbReference type="InterPro" id="IPR038404">
    <property type="entry name" value="TRAP_DctP_sf"/>
</dbReference>
<evidence type="ECO:0000313" key="6">
    <source>
        <dbReference type="EMBL" id="CAG9180690.1"/>
    </source>
</evidence>
<dbReference type="PANTHER" id="PTHR33376:SF4">
    <property type="entry name" value="SIALIC ACID-BINDING PERIPLASMIC PROTEIN SIAP"/>
    <property type="match status" value="1"/>
</dbReference>
<comment type="similarity">
    <text evidence="2">Belongs to the bacterial solute-binding protein 7 family.</text>
</comment>
<reference evidence="6 7" key="1">
    <citation type="submission" date="2021-08" db="EMBL/GenBank/DDBJ databases">
        <authorList>
            <person name="Peeters C."/>
        </authorList>
    </citation>
    <scope>NUCLEOTIDE SEQUENCE [LARGE SCALE GENOMIC DNA]</scope>
    <source>
        <strain evidence="6 7">LMG 32289</strain>
    </source>
</reference>
<evidence type="ECO:0000256" key="4">
    <source>
        <dbReference type="ARBA" id="ARBA00022729"/>
    </source>
</evidence>
<dbReference type="Pfam" id="PF03480">
    <property type="entry name" value="DctP"/>
    <property type="match status" value="1"/>
</dbReference>
<dbReference type="InterPro" id="IPR004682">
    <property type="entry name" value="TRAP_DctP"/>
</dbReference>
<protein>
    <submittedName>
        <fullName evidence="6">Sialic acid-binding periplasmic protein SiaP</fullName>
    </submittedName>
</protein>
<evidence type="ECO:0000256" key="1">
    <source>
        <dbReference type="ARBA" id="ARBA00004196"/>
    </source>
</evidence>
<dbReference type="EMBL" id="CAJZAG010000009">
    <property type="protein sequence ID" value="CAG9180690.1"/>
    <property type="molecule type" value="Genomic_DNA"/>
</dbReference>
<keyword evidence="3" id="KW-0813">Transport</keyword>
<feature type="signal peptide" evidence="5">
    <location>
        <begin position="1"/>
        <end position="32"/>
    </location>
</feature>
<keyword evidence="4 5" id="KW-0732">Signal</keyword>
<gene>
    <name evidence="6" type="primary">siaP</name>
    <name evidence="6" type="ORF">LMG32289_04688</name>
</gene>
<proteinExistence type="inferred from homology"/>
<comment type="caution">
    <text evidence="6">The sequence shown here is derived from an EMBL/GenBank/DDBJ whole genome shotgun (WGS) entry which is preliminary data.</text>
</comment>
<dbReference type="NCBIfam" id="NF037995">
    <property type="entry name" value="TRAP_S1"/>
    <property type="match status" value="1"/>
</dbReference>
<accession>A0ABN7Z785</accession>
<keyword evidence="7" id="KW-1185">Reference proteome</keyword>
<evidence type="ECO:0000256" key="2">
    <source>
        <dbReference type="ARBA" id="ARBA00009023"/>
    </source>
</evidence>
<dbReference type="Proteomes" id="UP000706525">
    <property type="component" value="Unassembled WGS sequence"/>
</dbReference>